<protein>
    <submittedName>
        <fullName evidence="6">Rrna small subunit methyltransferase h</fullName>
    </submittedName>
</protein>
<dbReference type="InterPro" id="IPR029063">
    <property type="entry name" value="SAM-dependent_MTases_sf"/>
</dbReference>
<dbReference type="PANTHER" id="PTHR11265:SF0">
    <property type="entry name" value="12S RRNA N4-METHYLCYTIDINE METHYLTRANSFERASE"/>
    <property type="match status" value="1"/>
</dbReference>
<dbReference type="Gene3D" id="3.40.50.150">
    <property type="entry name" value="Vaccinia Virus protein VP39"/>
    <property type="match status" value="1"/>
</dbReference>
<dbReference type="GO" id="GO:0071424">
    <property type="term" value="F:rRNA (cytosine-N4-)-methyltransferase activity"/>
    <property type="evidence" value="ECO:0007669"/>
    <property type="project" value="TreeGrafter"/>
</dbReference>
<accession>A0A0W8G8M6</accession>
<comment type="similarity">
    <text evidence="1">Belongs to the methyltransferase superfamily. RsmH family.</text>
</comment>
<proteinExistence type="inferred from homology"/>
<dbReference type="AlphaFoldDB" id="A0A0W8G8M6"/>
<dbReference type="Gene3D" id="1.10.150.170">
    <property type="entry name" value="Putative methyltransferase TM0872, insert domain"/>
    <property type="match status" value="1"/>
</dbReference>
<dbReference type="GO" id="GO:0070475">
    <property type="term" value="P:rRNA base methylation"/>
    <property type="evidence" value="ECO:0007669"/>
    <property type="project" value="TreeGrafter"/>
</dbReference>
<dbReference type="PANTHER" id="PTHR11265">
    <property type="entry name" value="S-ADENOSYL-METHYLTRANSFERASE MRAW"/>
    <property type="match status" value="1"/>
</dbReference>
<evidence type="ECO:0000256" key="1">
    <source>
        <dbReference type="ARBA" id="ARBA00010396"/>
    </source>
</evidence>
<keyword evidence="4" id="KW-0949">S-adenosyl-L-methionine</keyword>
<comment type="caution">
    <text evidence="6">The sequence shown here is derived from an EMBL/GenBank/DDBJ whole genome shotgun (WGS) entry which is preliminary data.</text>
</comment>
<dbReference type="NCBIfam" id="TIGR00006">
    <property type="entry name" value="16S rRNA (cytosine(1402)-N(4))-methyltransferase RsmH"/>
    <property type="match status" value="1"/>
</dbReference>
<organism evidence="6">
    <name type="scientific">hydrocarbon metagenome</name>
    <dbReference type="NCBI Taxonomy" id="938273"/>
    <lineage>
        <taxon>unclassified sequences</taxon>
        <taxon>metagenomes</taxon>
        <taxon>ecological metagenomes</taxon>
    </lineage>
</organism>
<evidence type="ECO:0000256" key="2">
    <source>
        <dbReference type="ARBA" id="ARBA00022603"/>
    </source>
</evidence>
<dbReference type="SUPFAM" id="SSF53335">
    <property type="entry name" value="S-adenosyl-L-methionine-dependent methyltransferases"/>
    <property type="match status" value="1"/>
</dbReference>
<reference evidence="6" key="1">
    <citation type="journal article" date="2015" name="Proc. Natl. Acad. Sci. U.S.A.">
        <title>Networks of energetic and metabolic interactions define dynamics in microbial communities.</title>
        <authorList>
            <person name="Embree M."/>
            <person name="Liu J.K."/>
            <person name="Al-Bassam M.M."/>
            <person name="Zengler K."/>
        </authorList>
    </citation>
    <scope>NUCLEOTIDE SEQUENCE</scope>
</reference>
<keyword evidence="3 6" id="KW-0808">Transferase</keyword>
<evidence type="ECO:0000313" key="6">
    <source>
        <dbReference type="EMBL" id="KUG29361.1"/>
    </source>
</evidence>
<keyword evidence="2 6" id="KW-0489">Methyltransferase</keyword>
<name>A0A0W8G8M6_9ZZZZ</name>
<sequence length="324" mass="35448">MDARHVPVLLKETLELLRVAPGDRVLDATVGLGGHSEAILESVGGEADLIGLDRDRDALELAGTRLARFGGRVRLVQSRYSRFAEVFEELGVEAVDAAVLDAGVSSLQLDDPARGFSFLADGDLDMRMGGATEGEAPAATLLNKASFERLREIIRDYGEDPQAGRIARAIVAAREKRPITRTLELAAIVEAAYPARWRATARQHPATRTFQAIRMAVNAELVELEAFLERIPEYLRPGGRVAVIAFHSLEDRLVKRAFRREATGCVCPREQMVCVCGHRPRLRILTKKPVVPGEAEVAENPRSRSAKLRAAMRLEPDGTQGEGS</sequence>
<dbReference type="CDD" id="cd02440">
    <property type="entry name" value="AdoMet_MTases"/>
    <property type="match status" value="1"/>
</dbReference>
<evidence type="ECO:0000256" key="5">
    <source>
        <dbReference type="SAM" id="MobiDB-lite"/>
    </source>
</evidence>
<dbReference type="SUPFAM" id="SSF81799">
    <property type="entry name" value="Putative methyltransferase TM0872, insert domain"/>
    <property type="match status" value="1"/>
</dbReference>
<dbReference type="InterPro" id="IPR002903">
    <property type="entry name" value="RsmH"/>
</dbReference>
<dbReference type="InterPro" id="IPR023397">
    <property type="entry name" value="SAM-dep_MeTrfase_MraW_recog"/>
</dbReference>
<dbReference type="PIRSF" id="PIRSF004486">
    <property type="entry name" value="MraW"/>
    <property type="match status" value="1"/>
</dbReference>
<dbReference type="HAMAP" id="MF_01007">
    <property type="entry name" value="16SrRNA_methyltr_H"/>
    <property type="match status" value="1"/>
</dbReference>
<dbReference type="Pfam" id="PF01795">
    <property type="entry name" value="Methyltransf_5"/>
    <property type="match status" value="1"/>
</dbReference>
<dbReference type="EMBL" id="LNQE01000096">
    <property type="protein sequence ID" value="KUG29361.1"/>
    <property type="molecule type" value="Genomic_DNA"/>
</dbReference>
<evidence type="ECO:0000256" key="3">
    <source>
        <dbReference type="ARBA" id="ARBA00022679"/>
    </source>
</evidence>
<dbReference type="GO" id="GO:0005737">
    <property type="term" value="C:cytoplasm"/>
    <property type="evidence" value="ECO:0007669"/>
    <property type="project" value="TreeGrafter"/>
</dbReference>
<feature type="region of interest" description="Disordered" evidence="5">
    <location>
        <begin position="294"/>
        <end position="324"/>
    </location>
</feature>
<gene>
    <name evidence="6" type="ORF">ASZ90_000745</name>
</gene>
<evidence type="ECO:0000256" key="4">
    <source>
        <dbReference type="ARBA" id="ARBA00022691"/>
    </source>
</evidence>